<evidence type="ECO:0000313" key="11">
    <source>
        <dbReference type="EMBL" id="SDD23071.1"/>
    </source>
</evidence>
<evidence type="ECO:0000256" key="6">
    <source>
        <dbReference type="ARBA" id="ARBA00022989"/>
    </source>
</evidence>
<proteinExistence type="inferred from homology"/>
<dbReference type="Pfam" id="PF20154">
    <property type="entry name" value="LNT_N"/>
    <property type="match status" value="1"/>
</dbReference>
<dbReference type="InterPro" id="IPR003010">
    <property type="entry name" value="C-N_Hydrolase"/>
</dbReference>
<reference evidence="12" key="1">
    <citation type="submission" date="2016-10" db="EMBL/GenBank/DDBJ databases">
        <authorList>
            <person name="Varghese N."/>
            <person name="Submissions S."/>
        </authorList>
    </citation>
    <scope>NUCLEOTIDE SEQUENCE [LARGE SCALE GENOMIC DNA]</scope>
    <source>
        <strain evidence="12">DSM 25811 / CCM 8410 / LMG 26954 / E90</strain>
    </source>
</reference>
<comment type="catalytic activity">
    <reaction evidence="9">
        <text>N-terminal S-1,2-diacyl-sn-glyceryl-L-cysteinyl-[lipoprotein] + a glycerophospholipid = N-acyl-S-1,2-diacyl-sn-glyceryl-L-cysteinyl-[lipoprotein] + a 2-acyl-sn-glycero-3-phospholipid + H(+)</text>
        <dbReference type="Rhea" id="RHEA:48228"/>
        <dbReference type="Rhea" id="RHEA-COMP:14681"/>
        <dbReference type="Rhea" id="RHEA-COMP:14684"/>
        <dbReference type="ChEBI" id="CHEBI:15378"/>
        <dbReference type="ChEBI" id="CHEBI:136912"/>
        <dbReference type="ChEBI" id="CHEBI:140656"/>
        <dbReference type="ChEBI" id="CHEBI:140657"/>
        <dbReference type="ChEBI" id="CHEBI:140660"/>
        <dbReference type="EC" id="2.3.1.269"/>
    </reaction>
</comment>
<keyword evidence="7 9" id="KW-0472">Membrane</keyword>
<evidence type="ECO:0000256" key="7">
    <source>
        <dbReference type="ARBA" id="ARBA00023136"/>
    </source>
</evidence>
<dbReference type="PANTHER" id="PTHR38686">
    <property type="entry name" value="APOLIPOPROTEIN N-ACYLTRANSFERASE"/>
    <property type="match status" value="1"/>
</dbReference>
<dbReference type="GO" id="GO:0005886">
    <property type="term" value="C:plasma membrane"/>
    <property type="evidence" value="ECO:0007669"/>
    <property type="project" value="UniProtKB-SubCell"/>
</dbReference>
<dbReference type="UniPathway" id="UPA00666"/>
<feature type="transmembrane region" description="Helical" evidence="9">
    <location>
        <begin position="152"/>
        <end position="173"/>
    </location>
</feature>
<evidence type="ECO:0000256" key="8">
    <source>
        <dbReference type="ARBA" id="ARBA00023315"/>
    </source>
</evidence>
<comment type="similarity">
    <text evidence="2 9">Belongs to the CN hydrolase family. Apolipoprotein N-acyltransferase subfamily.</text>
</comment>
<feature type="transmembrane region" description="Helical" evidence="9">
    <location>
        <begin position="52"/>
        <end position="72"/>
    </location>
</feature>
<dbReference type="CDD" id="cd07571">
    <property type="entry name" value="ALP_N-acyl_transferase"/>
    <property type="match status" value="1"/>
</dbReference>
<dbReference type="PANTHER" id="PTHR38686:SF1">
    <property type="entry name" value="APOLIPOPROTEIN N-ACYLTRANSFERASE"/>
    <property type="match status" value="1"/>
</dbReference>
<dbReference type="EC" id="2.3.1.269" evidence="9"/>
<dbReference type="NCBIfam" id="TIGR00546">
    <property type="entry name" value="lnt"/>
    <property type="match status" value="1"/>
</dbReference>
<gene>
    <name evidence="9" type="primary">lnt</name>
    <name evidence="11" type="ORF">SAMN04487894_10764</name>
</gene>
<evidence type="ECO:0000256" key="9">
    <source>
        <dbReference type="HAMAP-Rule" id="MF_01148"/>
    </source>
</evidence>
<keyword evidence="6 9" id="KW-1133">Transmembrane helix</keyword>
<evidence type="ECO:0000259" key="10">
    <source>
        <dbReference type="PROSITE" id="PS50263"/>
    </source>
</evidence>
<keyword evidence="11" id="KW-0449">Lipoprotein</keyword>
<evidence type="ECO:0000256" key="1">
    <source>
        <dbReference type="ARBA" id="ARBA00004651"/>
    </source>
</evidence>
<keyword evidence="4 9" id="KW-0808">Transferase</keyword>
<feature type="domain" description="CN hydrolase" evidence="10">
    <location>
        <begin position="217"/>
        <end position="486"/>
    </location>
</feature>
<evidence type="ECO:0000256" key="2">
    <source>
        <dbReference type="ARBA" id="ARBA00010065"/>
    </source>
</evidence>
<feature type="transmembrane region" description="Helical" evidence="9">
    <location>
        <begin position="107"/>
        <end position="125"/>
    </location>
</feature>
<dbReference type="Pfam" id="PF00795">
    <property type="entry name" value="CN_hydrolase"/>
    <property type="match status" value="1"/>
</dbReference>
<sequence length="531" mass="60476">MNVKNSSGLWVALLGGVLLWAGWPSSPLTLLLFVAWVPLLHLAETTSSWKRFFGLSYISLLIWNILTTWWITKASIPGGISAFLANSLIMCLPWLAYFFTRKFLNRLIAGLSLIVYWMTFEWMHLNWELSWPWLTLGNAFALHPNWVQWYEYTGVAGGSLWILLSNVLVHNVFLRYQEEGRSPGYFKLAAAWVLTLGVPVILSVLTKQNLTLEHNKYNVVIVQPNYDPWDTKFAAGKEEMQLQELIALSQKQMDANTALVVWPETAVPYAVLEDQLKENRFLTPLWAFLRDYPHMNLLTGLEGRRLFPTRVSRYAQKLPDGGFVEGYNSAALFDSATIQIYHKSKLVPGPEVLPAFLGFMGPLFEKFGGTMGGYARDTTGRVLQTANHTFNITPAICYESIYGGYLSTFNQKGANLICVITNDGWWGNTPGYRQHMQYARLRAIESRKWVARSANTGISCFIDPYGNIIQQLPWNRKGVLKQTVAAFVSETFYTRHGDWLFCMAAIAALAFLLFLLYKTFFRKRQSTQKTS</sequence>
<dbReference type="HAMAP" id="MF_01148">
    <property type="entry name" value="Lnt"/>
    <property type="match status" value="1"/>
</dbReference>
<dbReference type="GO" id="GO:0016410">
    <property type="term" value="F:N-acyltransferase activity"/>
    <property type="evidence" value="ECO:0007669"/>
    <property type="project" value="UniProtKB-UniRule"/>
</dbReference>
<evidence type="ECO:0000256" key="3">
    <source>
        <dbReference type="ARBA" id="ARBA00022475"/>
    </source>
</evidence>
<feature type="transmembrane region" description="Helical" evidence="9">
    <location>
        <begin position="498"/>
        <end position="517"/>
    </location>
</feature>
<dbReference type="AlphaFoldDB" id="A0A1G6T249"/>
<comment type="pathway">
    <text evidence="9">Protein modification; lipoprotein biosynthesis (N-acyl transfer).</text>
</comment>
<evidence type="ECO:0000256" key="4">
    <source>
        <dbReference type="ARBA" id="ARBA00022679"/>
    </source>
</evidence>
<protein>
    <recommendedName>
        <fullName evidence="9">Apolipoprotein N-acyltransferase</fullName>
        <shortName evidence="9">ALP N-acyltransferase</shortName>
        <ecNumber evidence="9">2.3.1.269</ecNumber>
    </recommendedName>
</protein>
<comment type="subcellular location">
    <subcellularLocation>
        <location evidence="1 9">Cell membrane</location>
        <topology evidence="1 9">Multi-pass membrane protein</topology>
    </subcellularLocation>
</comment>
<dbReference type="InterPro" id="IPR036526">
    <property type="entry name" value="C-N_Hydrolase_sf"/>
</dbReference>
<comment type="function">
    <text evidence="9">Catalyzes the phospholipid dependent N-acylation of the N-terminal cysteine of apolipoprotein, the last step in lipoprotein maturation.</text>
</comment>
<name>A0A1G6T249_NIADE</name>
<evidence type="ECO:0000256" key="5">
    <source>
        <dbReference type="ARBA" id="ARBA00022692"/>
    </source>
</evidence>
<keyword evidence="5 9" id="KW-0812">Transmembrane</keyword>
<evidence type="ECO:0000313" key="12">
    <source>
        <dbReference type="Proteomes" id="UP000198757"/>
    </source>
</evidence>
<dbReference type="OrthoDB" id="9804277at2"/>
<organism evidence="11 12">
    <name type="scientific">Niabella drilacis (strain DSM 25811 / CCM 8410 / CCUG 62505 / LMG 26954 / E90)</name>
    <dbReference type="NCBI Taxonomy" id="1285928"/>
    <lineage>
        <taxon>Bacteria</taxon>
        <taxon>Pseudomonadati</taxon>
        <taxon>Bacteroidota</taxon>
        <taxon>Chitinophagia</taxon>
        <taxon>Chitinophagales</taxon>
        <taxon>Chitinophagaceae</taxon>
        <taxon>Niabella</taxon>
    </lineage>
</organism>
<dbReference type="Gene3D" id="3.60.110.10">
    <property type="entry name" value="Carbon-nitrogen hydrolase"/>
    <property type="match status" value="1"/>
</dbReference>
<dbReference type="STRING" id="1285928.SAMN04487894_10764"/>
<dbReference type="PROSITE" id="PS50263">
    <property type="entry name" value="CN_HYDROLASE"/>
    <property type="match status" value="1"/>
</dbReference>
<dbReference type="InterPro" id="IPR004563">
    <property type="entry name" value="Apolipo_AcylTrfase"/>
</dbReference>
<keyword evidence="12" id="KW-1185">Reference proteome</keyword>
<accession>A0A1G6T249</accession>
<dbReference type="SUPFAM" id="SSF56317">
    <property type="entry name" value="Carbon-nitrogen hydrolase"/>
    <property type="match status" value="1"/>
</dbReference>
<feature type="transmembrane region" description="Helical" evidence="9">
    <location>
        <begin position="20"/>
        <end position="40"/>
    </location>
</feature>
<feature type="transmembrane region" description="Helical" evidence="9">
    <location>
        <begin position="78"/>
        <end position="100"/>
    </location>
</feature>
<feature type="transmembrane region" description="Helical" evidence="9">
    <location>
        <begin position="185"/>
        <end position="205"/>
    </location>
</feature>
<dbReference type="InterPro" id="IPR045378">
    <property type="entry name" value="LNT_N"/>
</dbReference>
<dbReference type="EMBL" id="FMZO01000007">
    <property type="protein sequence ID" value="SDD23071.1"/>
    <property type="molecule type" value="Genomic_DNA"/>
</dbReference>
<dbReference type="Proteomes" id="UP000198757">
    <property type="component" value="Unassembled WGS sequence"/>
</dbReference>
<dbReference type="GO" id="GO:0042158">
    <property type="term" value="P:lipoprotein biosynthetic process"/>
    <property type="evidence" value="ECO:0007669"/>
    <property type="project" value="UniProtKB-UniRule"/>
</dbReference>
<keyword evidence="3 9" id="KW-1003">Cell membrane</keyword>
<keyword evidence="8 9" id="KW-0012">Acyltransferase</keyword>
<dbReference type="RefSeq" id="WP_090390684.1">
    <property type="nucleotide sequence ID" value="NZ_FMZO01000007.1"/>
</dbReference>